<evidence type="ECO:0000256" key="2">
    <source>
        <dbReference type="ARBA" id="ARBA00022737"/>
    </source>
</evidence>
<proteinExistence type="predicted"/>
<evidence type="ECO:0000313" key="6">
    <source>
        <dbReference type="Proteomes" id="UP000193719"/>
    </source>
</evidence>
<organism evidence="5 6">
    <name type="scientific">Piromyces finnis</name>
    <dbReference type="NCBI Taxonomy" id="1754191"/>
    <lineage>
        <taxon>Eukaryota</taxon>
        <taxon>Fungi</taxon>
        <taxon>Fungi incertae sedis</taxon>
        <taxon>Chytridiomycota</taxon>
        <taxon>Chytridiomycota incertae sedis</taxon>
        <taxon>Neocallimastigomycetes</taxon>
        <taxon>Neocallimastigales</taxon>
        <taxon>Neocallimastigaceae</taxon>
        <taxon>Piromyces</taxon>
    </lineage>
</organism>
<feature type="compositionally biased region" description="Polar residues" evidence="4">
    <location>
        <begin position="1096"/>
        <end position="1140"/>
    </location>
</feature>
<dbReference type="SUPFAM" id="SSF50978">
    <property type="entry name" value="WD40 repeat-like"/>
    <property type="match status" value="2"/>
</dbReference>
<evidence type="ECO:0000256" key="1">
    <source>
        <dbReference type="ARBA" id="ARBA00022574"/>
    </source>
</evidence>
<dbReference type="InterPro" id="IPR049916">
    <property type="entry name" value="WDR72-like"/>
</dbReference>
<feature type="compositionally biased region" description="Low complexity" evidence="4">
    <location>
        <begin position="1023"/>
        <end position="1058"/>
    </location>
</feature>
<dbReference type="Pfam" id="PF00400">
    <property type="entry name" value="WD40"/>
    <property type="match status" value="3"/>
</dbReference>
<dbReference type="PANTHER" id="PTHR44099:SF4">
    <property type="entry name" value="RABCONNECTIN-3B, ISOFORM A"/>
    <property type="match status" value="1"/>
</dbReference>
<dbReference type="PROSITE" id="PS00678">
    <property type="entry name" value="WD_REPEATS_1"/>
    <property type="match status" value="1"/>
</dbReference>
<dbReference type="InterPro" id="IPR001680">
    <property type="entry name" value="WD40_rpt"/>
</dbReference>
<evidence type="ECO:0000256" key="4">
    <source>
        <dbReference type="SAM" id="MobiDB-lite"/>
    </source>
</evidence>
<dbReference type="GO" id="GO:0005737">
    <property type="term" value="C:cytoplasm"/>
    <property type="evidence" value="ECO:0007669"/>
    <property type="project" value="TreeGrafter"/>
</dbReference>
<dbReference type="Gene3D" id="2.130.10.10">
    <property type="entry name" value="YVTN repeat-like/Quinoprotein amine dehydrogenase"/>
    <property type="match status" value="3"/>
</dbReference>
<dbReference type="Proteomes" id="UP000193719">
    <property type="component" value="Unassembled WGS sequence"/>
</dbReference>
<dbReference type="STRING" id="1754191.A0A1Y1V5A3"/>
<feature type="repeat" description="WD" evidence="3">
    <location>
        <begin position="597"/>
        <end position="638"/>
    </location>
</feature>
<keyword evidence="6" id="KW-1185">Reference proteome</keyword>
<dbReference type="InterPro" id="IPR016024">
    <property type="entry name" value="ARM-type_fold"/>
</dbReference>
<reference evidence="5 6" key="2">
    <citation type="submission" date="2016-08" db="EMBL/GenBank/DDBJ databases">
        <title>Pervasive Adenine N6-methylation of Active Genes in Fungi.</title>
        <authorList>
            <consortium name="DOE Joint Genome Institute"/>
            <person name="Mondo S.J."/>
            <person name="Dannebaum R.O."/>
            <person name="Kuo R.C."/>
            <person name="Labutti K."/>
            <person name="Haridas S."/>
            <person name="Kuo A."/>
            <person name="Salamov A."/>
            <person name="Ahrendt S.R."/>
            <person name="Lipzen A."/>
            <person name="Sullivan W."/>
            <person name="Andreopoulos W.B."/>
            <person name="Clum A."/>
            <person name="Lindquist E."/>
            <person name="Daum C."/>
            <person name="Ramamoorthy G.K."/>
            <person name="Gryganskyi A."/>
            <person name="Culley D."/>
            <person name="Magnuson J.K."/>
            <person name="James T.Y."/>
            <person name="O'Malley M.A."/>
            <person name="Stajich J.E."/>
            <person name="Spatafora J.W."/>
            <person name="Visel A."/>
            <person name="Grigoriev I.V."/>
        </authorList>
    </citation>
    <scope>NUCLEOTIDE SEQUENCE [LARGE SCALE GENOMIC DNA]</scope>
    <source>
        <strain evidence="6">finn</strain>
    </source>
</reference>
<gene>
    <name evidence="5" type="ORF">BCR36DRAFT_585180</name>
</gene>
<dbReference type="OrthoDB" id="338622at2759"/>
<name>A0A1Y1V5A3_9FUNG</name>
<evidence type="ECO:0000256" key="3">
    <source>
        <dbReference type="PROSITE-ProRule" id="PRU00221"/>
    </source>
</evidence>
<dbReference type="PROSITE" id="PS50294">
    <property type="entry name" value="WD_REPEATS_REGION"/>
    <property type="match status" value="1"/>
</dbReference>
<evidence type="ECO:0008006" key="7">
    <source>
        <dbReference type="Google" id="ProtNLM"/>
    </source>
</evidence>
<comment type="caution">
    <text evidence="5">The sequence shown here is derived from an EMBL/GenBank/DDBJ whole genome shotgun (WGS) entry which is preliminary data.</text>
</comment>
<dbReference type="InterPro" id="IPR015943">
    <property type="entry name" value="WD40/YVTN_repeat-like_dom_sf"/>
</dbReference>
<protein>
    <recommendedName>
        <fullName evidence="7">WD40 repeat-like protein</fullName>
    </recommendedName>
</protein>
<feature type="repeat" description="WD" evidence="3">
    <location>
        <begin position="1276"/>
        <end position="1304"/>
    </location>
</feature>
<feature type="region of interest" description="Disordered" evidence="4">
    <location>
        <begin position="1023"/>
        <end position="1140"/>
    </location>
</feature>
<dbReference type="EMBL" id="MCFH01000035">
    <property type="protein sequence ID" value="ORX46362.1"/>
    <property type="molecule type" value="Genomic_DNA"/>
</dbReference>
<sequence>MSQLNTPFTYWNANPFHKLKAVEALCTKNFDNLIVTFKNGVIWIFKIINKSNGKKEFMPTLCLLGHETTVTALTLVKLNVELSNDDENAIISISEDGTVITWDLNDGHCILKQKQLFNEIITSIQVTKSRKYLICSGYSCDIYILSVDTLEIKQIININNDWISAMKLRNETSELYLTYESGEMSIFKFDEIELNLINEETKSNNQTIPKAIQICINEYNNDIFFVLSRDICLMYSKKLNIELPILKIVSPQGHIWKKGKFLSSKTFILWTTDSKIFVYYIGQKSELSKVNENQISEVDDSNVILFSNSESHIITKKSNLELELMETNNPYTLIGEFSTSINPHNPFDEADVQCMKSNNSTIHIISVQNINNSASISYWSFYSYIDPSKYVTYHRKKSIDTSNSNNTDSFPIQAEINTPTSSIEDVFLTINPFCETQLEELWNVKFDNYPKKSLVTAVTSFSSLFIIFGYESGMIKVMPLYYPFLYDINSLSESENEVFTLNGHSSRVVSLFVPKKINSNGKLLLFSSSTDASTIIWDLETGKQLYKYNEYTRAVAQFVQVPKEKEGDLLQNCVIAFSDDNSISIFNLEKLECIYHFTGHNSEVSRLSWKLDGDYICVQCIDKSVSVWHLKSNHLDRIITDPYYSEQIIDNCDVTIKFNPFNTDYSKLNNKQILSIFPVYFIPYGQIPVIVFYINIKQLINEINYFHRMSNSAYSSTPGSPKKIRSGRSSPENGSNKTSKQLGISLMLKSSHFKGIGNPNGKSLSNLYRRFTQLLFSSLLTWEIDTELDNICVKKIGLKPNRKNITIGIKGVENQFSLLAPFSSDDQVWKISPLYTASRLIKILSFVPIFSAEKGNEDDVVSIITHYGIMLSSIVGPDYNYPSFSHLTKYWLDSTNDIQQAARCLYRSTLSKITEKELNRILNYWEPYLIIDDPKSLTKISLRAAMLLGIIGADENELLKSNYNFCSKISKALLLIIENKTSLQHRIAAVELIGKGFLVWEPHINGSAVIRLIMSLANLGSNSTNNSTNTSPTNSIISSKASINNNTNSTSNINTTSTPSVSQSLKGQLNRQLTQKANLSSNSTSATMASNNSSAIKNGTSSMENRSTSFRNKNDIHTNSTTADNLSQSNSARARTNSNHSVSSAMNLTARQALIQIATYNTPLFITTLTFDLVHSKNIYERQSGLQLLSLFINKKPLIIYPYLSKIVEAVVKSLDPNVPNMRENMIQSVTLSLHDLVKKFPNIAFHGNSQRIAIGSIEGLILIYDLKTGTRWQILEGHQKPVTAVSFSPDGKLIASYSLEEALVRIWQPSPSFLGMLVGTFNSSDNNNAPMKSIRSYSVGTEIKGENSENTVSLNAIIENVRFEWTSENKVKLIGLRGSAMNVSV</sequence>
<keyword evidence="2" id="KW-0677">Repeat</keyword>
<feature type="region of interest" description="Disordered" evidence="4">
    <location>
        <begin position="714"/>
        <end position="739"/>
    </location>
</feature>
<feature type="compositionally biased region" description="Polar residues" evidence="4">
    <location>
        <begin position="1059"/>
        <end position="1076"/>
    </location>
</feature>
<dbReference type="PANTHER" id="PTHR44099">
    <property type="entry name" value="RABCONNECTIN-3B, ISOFORM A"/>
    <property type="match status" value="1"/>
</dbReference>
<accession>A0A1Y1V5A3</accession>
<keyword evidence="1 3" id="KW-0853">WD repeat</keyword>
<feature type="repeat" description="WD" evidence="3">
    <location>
        <begin position="501"/>
        <end position="547"/>
    </location>
</feature>
<feature type="compositionally biased region" description="Low complexity" evidence="4">
    <location>
        <begin position="1077"/>
        <end position="1095"/>
    </location>
</feature>
<dbReference type="PROSITE" id="PS50082">
    <property type="entry name" value="WD_REPEATS_2"/>
    <property type="match status" value="3"/>
</dbReference>
<feature type="compositionally biased region" description="Polar residues" evidence="4">
    <location>
        <begin position="727"/>
        <end position="739"/>
    </location>
</feature>
<evidence type="ECO:0000313" key="5">
    <source>
        <dbReference type="EMBL" id="ORX46362.1"/>
    </source>
</evidence>
<dbReference type="InterPro" id="IPR036322">
    <property type="entry name" value="WD40_repeat_dom_sf"/>
</dbReference>
<dbReference type="InterPro" id="IPR019775">
    <property type="entry name" value="WD40_repeat_CS"/>
</dbReference>
<reference evidence="5 6" key="1">
    <citation type="submission" date="2016-08" db="EMBL/GenBank/DDBJ databases">
        <title>Genomes of anaerobic fungi encode conserved fungal cellulosomes for biomass hydrolysis.</title>
        <authorList>
            <consortium name="DOE Joint Genome Institute"/>
            <person name="Haitjema C.H."/>
            <person name="Gilmore S.P."/>
            <person name="Henske J.K."/>
            <person name="Solomon K.V."/>
            <person name="De Groot R."/>
            <person name="Kuo A."/>
            <person name="Mondo S.J."/>
            <person name="Salamov A.A."/>
            <person name="Labutti K."/>
            <person name="Zhao Z."/>
            <person name="Chiniquy J."/>
            <person name="Barry K."/>
            <person name="Brewer H.M."/>
            <person name="Purvine S.O."/>
            <person name="Wright A.T."/>
            <person name="Boxma B."/>
            <person name="Van Alen T."/>
            <person name="Hackstein J.H."/>
            <person name="Baker S.E."/>
            <person name="Grigoriev I.V."/>
            <person name="O'Malley M.A."/>
        </authorList>
    </citation>
    <scope>NUCLEOTIDE SEQUENCE [LARGE SCALE GENOMIC DNA]</scope>
    <source>
        <strain evidence="6">finn</strain>
    </source>
</reference>
<dbReference type="SUPFAM" id="SSF48371">
    <property type="entry name" value="ARM repeat"/>
    <property type="match status" value="1"/>
</dbReference>
<dbReference type="SMART" id="SM00320">
    <property type="entry name" value="WD40"/>
    <property type="match status" value="6"/>
</dbReference>